<dbReference type="PANTHER" id="PTHR38123">
    <property type="entry name" value="CELL WALL SERINE-THREONINE-RICH GALACTOMANNOPROTEIN MP1 (AFU_ORTHOLOGUE AFUA_4G03240)"/>
    <property type="match status" value="1"/>
</dbReference>
<sequence length="231" mass="23810">MRFITLAYLAPCAIAAGAGIVERDASVIKSAIEEIGAKMNAYDTAIDNYTGGNTSAIIATVEDLDVTLEEAVKKVVASNVLTQEEALSLKGIFTPVYTKGKEIEGELLTDRAKIAAMGRCKQVLQRVTDLHTNMVALGKAIISKLPAEDQAAAQAAAASQTPLFEKSMDDFSAANCVDQIASTSTYASNGTASATQTTAASTHHASTVVAAGSALVAPVGALAVAIFAMLL</sequence>
<evidence type="ECO:0000313" key="4">
    <source>
        <dbReference type="Proteomes" id="UP000076580"/>
    </source>
</evidence>
<feature type="chain" id="PRO_5012181567" description="Cell wall galactomannoprotein" evidence="2">
    <location>
        <begin position="16"/>
        <end position="231"/>
    </location>
</feature>
<dbReference type="EMBL" id="LAYC01000001">
    <property type="protein sequence ID" value="KYK60014.1"/>
    <property type="molecule type" value="Genomic_DNA"/>
</dbReference>
<keyword evidence="2" id="KW-0732">Signal</keyword>
<keyword evidence="1" id="KW-0472">Membrane</keyword>
<gene>
    <name evidence="3" type="ORF">DCS_01148</name>
</gene>
<dbReference type="OrthoDB" id="2422134at2759"/>
<name>A0A151GSC1_DRECN</name>
<dbReference type="RefSeq" id="XP_040659366.1">
    <property type="nucleotide sequence ID" value="XM_040798483.1"/>
</dbReference>
<dbReference type="PANTHER" id="PTHR38123:SF6">
    <property type="entry name" value="CELL WALL SERINE-THREONINE-RICH GALACTOMANNOPROTEIN MP1 (AFU_ORTHOLOGUE AFUA_4G03240)"/>
    <property type="match status" value="1"/>
</dbReference>
<reference evidence="3 4" key="1">
    <citation type="journal article" date="2016" name="Sci. Rep.">
        <title>Insights into Adaptations to a Near-Obligate Nematode Endoparasitic Lifestyle from the Finished Genome of Drechmeria coniospora.</title>
        <authorList>
            <person name="Zhang L."/>
            <person name="Zhou Z."/>
            <person name="Guo Q."/>
            <person name="Fokkens L."/>
            <person name="Miskei M."/>
            <person name="Pocsi I."/>
            <person name="Zhang W."/>
            <person name="Chen M."/>
            <person name="Wang L."/>
            <person name="Sun Y."/>
            <person name="Donzelli B.G."/>
            <person name="Gibson D.M."/>
            <person name="Nelson D.R."/>
            <person name="Luo J.G."/>
            <person name="Rep M."/>
            <person name="Liu H."/>
            <person name="Yang S."/>
            <person name="Wang J."/>
            <person name="Krasnoff S.B."/>
            <person name="Xu Y."/>
            <person name="Molnar I."/>
            <person name="Lin M."/>
        </authorList>
    </citation>
    <scope>NUCLEOTIDE SEQUENCE [LARGE SCALE GENOMIC DNA]</scope>
    <source>
        <strain evidence="3 4">ARSEF 6962</strain>
    </source>
</reference>
<dbReference type="GeneID" id="63713791"/>
<dbReference type="AlphaFoldDB" id="A0A151GSC1"/>
<comment type="caution">
    <text evidence="3">The sequence shown here is derived from an EMBL/GenBank/DDBJ whole genome shotgun (WGS) entry which is preliminary data.</text>
</comment>
<feature type="signal peptide" evidence="2">
    <location>
        <begin position="1"/>
        <end position="15"/>
    </location>
</feature>
<evidence type="ECO:0000256" key="1">
    <source>
        <dbReference type="SAM" id="Phobius"/>
    </source>
</evidence>
<proteinExistence type="predicted"/>
<keyword evidence="1" id="KW-0812">Transmembrane</keyword>
<keyword evidence="4" id="KW-1185">Reference proteome</keyword>
<evidence type="ECO:0000313" key="3">
    <source>
        <dbReference type="EMBL" id="KYK60014.1"/>
    </source>
</evidence>
<organism evidence="3 4">
    <name type="scientific">Drechmeria coniospora</name>
    <name type="common">Nematophagous fungus</name>
    <name type="synonym">Meria coniospora</name>
    <dbReference type="NCBI Taxonomy" id="98403"/>
    <lineage>
        <taxon>Eukaryota</taxon>
        <taxon>Fungi</taxon>
        <taxon>Dikarya</taxon>
        <taxon>Ascomycota</taxon>
        <taxon>Pezizomycotina</taxon>
        <taxon>Sordariomycetes</taxon>
        <taxon>Hypocreomycetidae</taxon>
        <taxon>Hypocreales</taxon>
        <taxon>Ophiocordycipitaceae</taxon>
        <taxon>Drechmeria</taxon>
    </lineage>
</organism>
<feature type="transmembrane region" description="Helical" evidence="1">
    <location>
        <begin position="208"/>
        <end position="230"/>
    </location>
</feature>
<keyword evidence="1" id="KW-1133">Transmembrane helix</keyword>
<dbReference type="InParanoid" id="A0A151GSC1"/>
<evidence type="ECO:0008006" key="5">
    <source>
        <dbReference type="Google" id="ProtNLM"/>
    </source>
</evidence>
<protein>
    <recommendedName>
        <fullName evidence="5">Cell wall galactomannoprotein</fullName>
    </recommendedName>
</protein>
<accession>A0A151GSC1</accession>
<evidence type="ECO:0000256" key="2">
    <source>
        <dbReference type="SAM" id="SignalP"/>
    </source>
</evidence>
<dbReference type="Proteomes" id="UP000076580">
    <property type="component" value="Chromosome 01"/>
</dbReference>
<dbReference type="GO" id="GO:0005576">
    <property type="term" value="C:extracellular region"/>
    <property type="evidence" value="ECO:0007669"/>
    <property type="project" value="TreeGrafter"/>
</dbReference>
<dbReference type="InterPro" id="IPR021054">
    <property type="entry name" value="Cell_wall_mannoprotein_1"/>
</dbReference>
<dbReference type="Pfam" id="PF12296">
    <property type="entry name" value="HsbA"/>
    <property type="match status" value="1"/>
</dbReference>
<dbReference type="Gene3D" id="1.20.1280.140">
    <property type="match status" value="1"/>
</dbReference>